<dbReference type="Proteomes" id="UP000269226">
    <property type="component" value="Plasmid pMP1"/>
</dbReference>
<keyword evidence="1" id="KW-0472">Membrane</keyword>
<feature type="transmembrane region" description="Helical" evidence="1">
    <location>
        <begin position="6"/>
        <end position="29"/>
    </location>
</feature>
<keyword evidence="1" id="KW-1133">Transmembrane helix</keyword>
<gene>
    <name evidence="2" type="ORF">DAT561_p1133</name>
</gene>
<name>A0A2Z5Y4Z2_9ENTE</name>
<protein>
    <submittedName>
        <fullName evidence="2">Uncharacterized protein</fullName>
    </submittedName>
</protein>
<sequence length="190" mass="22591">MKVIITIIYLIYGFISFVFFITNMIRLFLSRKKNRKTFAKYYSLTSIVEVKQKQKEIEYFFLEQSSKLKKNYLLAKFIYLIMCLTLLLETLFSLLTLILNLNFMFTLFIALLAFLTMTLYIVLTKKISQLSYSLIKENDSIKLKESNTFLVPSSDLAFDKEQHNYNLLILSLILFIIYIIMSIIIFINYY</sequence>
<organism evidence="2 3">
    <name type="scientific">Melissococcus plutonius</name>
    <dbReference type="NCBI Taxonomy" id="33970"/>
    <lineage>
        <taxon>Bacteria</taxon>
        <taxon>Bacillati</taxon>
        <taxon>Bacillota</taxon>
        <taxon>Bacilli</taxon>
        <taxon>Lactobacillales</taxon>
        <taxon>Enterococcaceae</taxon>
        <taxon>Melissococcus</taxon>
    </lineage>
</organism>
<feature type="transmembrane region" description="Helical" evidence="1">
    <location>
        <begin position="105"/>
        <end position="123"/>
    </location>
</feature>
<reference evidence="2 3" key="1">
    <citation type="submission" date="2018-01" db="EMBL/GenBank/DDBJ databases">
        <title>Whole genome sequence of Melissococcus plutonius DAT561.</title>
        <authorList>
            <person name="Okumura K."/>
            <person name="Takamatsu D."/>
            <person name="Okura M."/>
        </authorList>
    </citation>
    <scope>NUCLEOTIDE SEQUENCE [LARGE SCALE GENOMIC DNA]</scope>
    <source>
        <strain evidence="2 3">DAT561</strain>
        <plasmid evidence="3">pmp1 dat561 dna</plasmid>
    </source>
</reference>
<keyword evidence="2" id="KW-0614">Plasmid</keyword>
<evidence type="ECO:0000313" key="3">
    <source>
        <dbReference type="Proteomes" id="UP000269226"/>
    </source>
</evidence>
<feature type="transmembrane region" description="Helical" evidence="1">
    <location>
        <begin position="167"/>
        <end position="189"/>
    </location>
</feature>
<keyword evidence="1" id="KW-0812">Transmembrane</keyword>
<accession>A0A2Z5Y4Z2</accession>
<dbReference type="AlphaFoldDB" id="A0A2Z5Y4Z2"/>
<evidence type="ECO:0000256" key="1">
    <source>
        <dbReference type="SAM" id="Phobius"/>
    </source>
</evidence>
<dbReference type="EMBL" id="AP018493">
    <property type="protein sequence ID" value="BBC61833.1"/>
    <property type="molecule type" value="Genomic_DNA"/>
</dbReference>
<proteinExistence type="predicted"/>
<geneLocation type="plasmid" evidence="3">
    <name>pmp1 dat561 dna</name>
</geneLocation>
<feature type="transmembrane region" description="Helical" evidence="1">
    <location>
        <begin position="77"/>
        <end position="99"/>
    </location>
</feature>
<evidence type="ECO:0000313" key="2">
    <source>
        <dbReference type="EMBL" id="BBC61833.1"/>
    </source>
</evidence>